<organism evidence="2 3">
    <name type="scientific">Sorghum bicolor</name>
    <name type="common">Sorghum</name>
    <name type="synonym">Sorghum vulgare</name>
    <dbReference type="NCBI Taxonomy" id="4558"/>
    <lineage>
        <taxon>Eukaryota</taxon>
        <taxon>Viridiplantae</taxon>
        <taxon>Streptophyta</taxon>
        <taxon>Embryophyta</taxon>
        <taxon>Tracheophyta</taxon>
        <taxon>Spermatophyta</taxon>
        <taxon>Magnoliopsida</taxon>
        <taxon>Liliopsida</taxon>
        <taxon>Poales</taxon>
        <taxon>Poaceae</taxon>
        <taxon>PACMAD clade</taxon>
        <taxon>Panicoideae</taxon>
        <taxon>Andropogonodae</taxon>
        <taxon>Andropogoneae</taxon>
        <taxon>Sorghinae</taxon>
        <taxon>Sorghum</taxon>
    </lineage>
</organism>
<evidence type="ECO:0000313" key="2">
    <source>
        <dbReference type="EMBL" id="OQU86008.1"/>
    </source>
</evidence>
<gene>
    <name evidence="2" type="ORF">SORBI_3004G355101</name>
</gene>
<reference evidence="3" key="2">
    <citation type="journal article" date="2018" name="Plant J.">
        <title>The Sorghum bicolor reference genome: improved assembly, gene annotations, a transcriptome atlas, and signatures of genome organization.</title>
        <authorList>
            <person name="McCormick R.F."/>
            <person name="Truong S.K."/>
            <person name="Sreedasyam A."/>
            <person name="Jenkins J."/>
            <person name="Shu S."/>
            <person name="Sims D."/>
            <person name="Kennedy M."/>
            <person name="Amirebrahimi M."/>
            <person name="Weers B.D."/>
            <person name="McKinley B."/>
            <person name="Mattison A."/>
            <person name="Morishige D.T."/>
            <person name="Grimwood J."/>
            <person name="Schmutz J."/>
            <person name="Mullet J.E."/>
        </authorList>
    </citation>
    <scope>NUCLEOTIDE SEQUENCE [LARGE SCALE GENOMIC DNA]</scope>
    <source>
        <strain evidence="3">cv. BTx623</strain>
    </source>
</reference>
<dbReference type="AlphaFoldDB" id="A0A1Z5RQQ2"/>
<feature type="region of interest" description="Disordered" evidence="1">
    <location>
        <begin position="55"/>
        <end position="91"/>
    </location>
</feature>
<proteinExistence type="predicted"/>
<dbReference type="InParanoid" id="A0A1Z5RQQ2"/>
<reference evidence="2 3" key="1">
    <citation type="journal article" date="2009" name="Nature">
        <title>The Sorghum bicolor genome and the diversification of grasses.</title>
        <authorList>
            <person name="Paterson A.H."/>
            <person name="Bowers J.E."/>
            <person name="Bruggmann R."/>
            <person name="Dubchak I."/>
            <person name="Grimwood J."/>
            <person name="Gundlach H."/>
            <person name="Haberer G."/>
            <person name="Hellsten U."/>
            <person name="Mitros T."/>
            <person name="Poliakov A."/>
            <person name="Schmutz J."/>
            <person name="Spannagl M."/>
            <person name="Tang H."/>
            <person name="Wang X."/>
            <person name="Wicker T."/>
            <person name="Bharti A.K."/>
            <person name="Chapman J."/>
            <person name="Feltus F.A."/>
            <person name="Gowik U."/>
            <person name="Grigoriev I.V."/>
            <person name="Lyons E."/>
            <person name="Maher C.A."/>
            <person name="Martis M."/>
            <person name="Narechania A."/>
            <person name="Otillar R.P."/>
            <person name="Penning B.W."/>
            <person name="Salamov A.A."/>
            <person name="Wang Y."/>
            <person name="Zhang L."/>
            <person name="Carpita N.C."/>
            <person name="Freeling M."/>
            <person name="Gingle A.R."/>
            <person name="Hash C.T."/>
            <person name="Keller B."/>
            <person name="Klein P."/>
            <person name="Kresovich S."/>
            <person name="McCann M.C."/>
            <person name="Ming R."/>
            <person name="Peterson D.G."/>
            <person name="Mehboob-ur-Rahman"/>
            <person name="Ware D."/>
            <person name="Westhoff P."/>
            <person name="Mayer K.F."/>
            <person name="Messing J."/>
            <person name="Rokhsar D.S."/>
        </authorList>
    </citation>
    <scope>NUCLEOTIDE SEQUENCE [LARGE SCALE GENOMIC DNA]</scope>
    <source>
        <strain evidence="3">cv. BTx623</strain>
    </source>
</reference>
<dbReference type="OMA" id="PLHQRCQ"/>
<evidence type="ECO:0000256" key="1">
    <source>
        <dbReference type="SAM" id="MobiDB-lite"/>
    </source>
</evidence>
<dbReference type="EMBL" id="CM000763">
    <property type="protein sequence ID" value="OQU86008.1"/>
    <property type="molecule type" value="Genomic_DNA"/>
</dbReference>
<dbReference type="Proteomes" id="UP000000768">
    <property type="component" value="Chromosome 4"/>
</dbReference>
<keyword evidence="3" id="KW-1185">Reference proteome</keyword>
<evidence type="ECO:0000313" key="3">
    <source>
        <dbReference type="Proteomes" id="UP000000768"/>
    </source>
</evidence>
<dbReference type="Gramene" id="OQU86008">
    <property type="protein sequence ID" value="OQU86008"/>
    <property type="gene ID" value="SORBI_3004G355101"/>
</dbReference>
<sequence length="91" mass="9890">MVWLQYTATRSQRAATACFFLTGAALIIIAAAKLSYANIEPQRVLEAFINRKLGGGGGRGSDPEPLHQRCQLSGRPRSGVYARNQVSGNKR</sequence>
<protein>
    <submittedName>
        <fullName evidence="2">Uncharacterized protein</fullName>
    </submittedName>
</protein>
<accession>A0A1Z5RQQ2</accession>
<name>A0A1Z5RQQ2_SORBI</name>